<evidence type="ECO:0000256" key="5">
    <source>
        <dbReference type="ARBA" id="ARBA00023187"/>
    </source>
</evidence>
<evidence type="ECO:0008006" key="10">
    <source>
        <dbReference type="Google" id="ProtNLM"/>
    </source>
</evidence>
<keyword evidence="9" id="KW-1185">Reference proteome</keyword>
<dbReference type="EMBL" id="KV744867">
    <property type="protein sequence ID" value="OCK83173.1"/>
    <property type="molecule type" value="Genomic_DNA"/>
</dbReference>
<dbReference type="PANTHER" id="PTHR13296:SF0">
    <property type="entry name" value="PRE-MRNA-SPLICING FACTOR SPF27"/>
    <property type="match status" value="1"/>
</dbReference>
<evidence type="ECO:0000313" key="8">
    <source>
        <dbReference type="EMBL" id="OCK83173.1"/>
    </source>
</evidence>
<reference evidence="8 9" key="1">
    <citation type="journal article" date="2016" name="Nat. Commun.">
        <title>Ectomycorrhizal ecology is imprinted in the genome of the dominant symbiotic fungus Cenococcum geophilum.</title>
        <authorList>
            <consortium name="DOE Joint Genome Institute"/>
            <person name="Peter M."/>
            <person name="Kohler A."/>
            <person name="Ohm R.A."/>
            <person name="Kuo A."/>
            <person name="Krutzmann J."/>
            <person name="Morin E."/>
            <person name="Arend M."/>
            <person name="Barry K.W."/>
            <person name="Binder M."/>
            <person name="Choi C."/>
            <person name="Clum A."/>
            <person name="Copeland A."/>
            <person name="Grisel N."/>
            <person name="Haridas S."/>
            <person name="Kipfer T."/>
            <person name="LaButti K."/>
            <person name="Lindquist E."/>
            <person name="Lipzen A."/>
            <person name="Maire R."/>
            <person name="Meier B."/>
            <person name="Mihaltcheva S."/>
            <person name="Molinier V."/>
            <person name="Murat C."/>
            <person name="Poggeler S."/>
            <person name="Quandt C.A."/>
            <person name="Sperisen C."/>
            <person name="Tritt A."/>
            <person name="Tisserant E."/>
            <person name="Crous P.W."/>
            <person name="Henrissat B."/>
            <person name="Nehls U."/>
            <person name="Egli S."/>
            <person name="Spatafora J.W."/>
            <person name="Grigoriev I.V."/>
            <person name="Martin F.M."/>
        </authorList>
    </citation>
    <scope>NUCLEOTIDE SEQUENCE [LARGE SCALE GENOMIC DNA]</scope>
    <source>
        <strain evidence="8 9">CBS 459.81</strain>
    </source>
</reference>
<keyword evidence="4" id="KW-0747">Spliceosome</keyword>
<keyword evidence="3" id="KW-0507">mRNA processing</keyword>
<keyword evidence="6" id="KW-0539">Nucleus</keyword>
<accession>A0A8E2EGL5</accession>
<dbReference type="InterPro" id="IPR008409">
    <property type="entry name" value="SPF27"/>
</dbReference>
<gene>
    <name evidence="8" type="ORF">K432DRAFT_414850</name>
</gene>
<dbReference type="OrthoDB" id="205794at2759"/>
<evidence type="ECO:0000256" key="1">
    <source>
        <dbReference type="ARBA" id="ARBA00004123"/>
    </source>
</evidence>
<comment type="subcellular location">
    <subcellularLocation>
        <location evidence="1">Nucleus</location>
    </subcellularLocation>
</comment>
<dbReference type="GO" id="GO:0071011">
    <property type="term" value="C:precatalytic spliceosome"/>
    <property type="evidence" value="ECO:0007669"/>
    <property type="project" value="TreeGrafter"/>
</dbReference>
<keyword evidence="5" id="KW-0508">mRNA splicing</keyword>
<evidence type="ECO:0000313" key="9">
    <source>
        <dbReference type="Proteomes" id="UP000250266"/>
    </source>
</evidence>
<dbReference type="GO" id="GO:0071013">
    <property type="term" value="C:catalytic step 2 spliceosome"/>
    <property type="evidence" value="ECO:0007669"/>
    <property type="project" value="TreeGrafter"/>
</dbReference>
<dbReference type="GO" id="GO:0006397">
    <property type="term" value="P:mRNA processing"/>
    <property type="evidence" value="ECO:0007669"/>
    <property type="project" value="UniProtKB-KW"/>
</dbReference>
<dbReference type="GO" id="GO:0000974">
    <property type="term" value="C:Prp19 complex"/>
    <property type="evidence" value="ECO:0007669"/>
    <property type="project" value="TreeGrafter"/>
</dbReference>
<dbReference type="Proteomes" id="UP000250266">
    <property type="component" value="Unassembled WGS sequence"/>
</dbReference>
<name>A0A8E2EGL5_9PEZI</name>
<organism evidence="8 9">
    <name type="scientific">Lepidopterella palustris CBS 459.81</name>
    <dbReference type="NCBI Taxonomy" id="1314670"/>
    <lineage>
        <taxon>Eukaryota</taxon>
        <taxon>Fungi</taxon>
        <taxon>Dikarya</taxon>
        <taxon>Ascomycota</taxon>
        <taxon>Pezizomycotina</taxon>
        <taxon>Dothideomycetes</taxon>
        <taxon>Pleosporomycetidae</taxon>
        <taxon>Mytilinidiales</taxon>
        <taxon>Argynnaceae</taxon>
        <taxon>Lepidopterella</taxon>
    </lineage>
</organism>
<proteinExistence type="inferred from homology"/>
<keyword evidence="7" id="KW-0175">Coiled coil</keyword>
<dbReference type="Pfam" id="PF05700">
    <property type="entry name" value="BCAS2"/>
    <property type="match status" value="1"/>
</dbReference>
<evidence type="ECO:0000256" key="7">
    <source>
        <dbReference type="SAM" id="Coils"/>
    </source>
</evidence>
<evidence type="ECO:0000256" key="4">
    <source>
        <dbReference type="ARBA" id="ARBA00022728"/>
    </source>
</evidence>
<dbReference type="PANTHER" id="PTHR13296">
    <property type="entry name" value="BCAS2 PROTEIN"/>
    <property type="match status" value="1"/>
</dbReference>
<evidence type="ECO:0000256" key="6">
    <source>
        <dbReference type="ARBA" id="ARBA00023242"/>
    </source>
</evidence>
<evidence type="ECO:0000256" key="2">
    <source>
        <dbReference type="ARBA" id="ARBA00010788"/>
    </source>
</evidence>
<dbReference type="AlphaFoldDB" id="A0A8E2EGL5"/>
<sequence>MPLINESYDSLPYIDTPPTDASLTSARALVDSDISSAGIDTSVLHPSLIPSSFYVPKYSDALESEHARLAADPKSKITAIDLSRYEALEAPPNTNPSSDENEPEILDRWNDTLKKAFTSSEYLNARLAELGLLETFGKNAWLIGNSQLESILKALEAELAETRTQTEAVEEARRTQQNNVRGEMQVLEETWKRGIGRVLETEVAAEGLRQEILTKRSAGAV</sequence>
<protein>
    <recommendedName>
        <fullName evidence="10">BCAS2 family protein</fullName>
    </recommendedName>
</protein>
<comment type="similarity">
    <text evidence="2">Belongs to the SPF27 family.</text>
</comment>
<dbReference type="GO" id="GO:0008380">
    <property type="term" value="P:RNA splicing"/>
    <property type="evidence" value="ECO:0007669"/>
    <property type="project" value="UniProtKB-KW"/>
</dbReference>
<feature type="coiled-coil region" evidence="7">
    <location>
        <begin position="145"/>
        <end position="172"/>
    </location>
</feature>
<evidence type="ECO:0000256" key="3">
    <source>
        <dbReference type="ARBA" id="ARBA00022664"/>
    </source>
</evidence>